<dbReference type="GO" id="GO:0005737">
    <property type="term" value="C:cytoplasm"/>
    <property type="evidence" value="ECO:0007669"/>
    <property type="project" value="UniProtKB-SubCell"/>
</dbReference>
<dbReference type="InterPro" id="IPR023795">
    <property type="entry name" value="Serpin_CS"/>
</dbReference>
<feature type="region of interest" description="Disordered" evidence="4">
    <location>
        <begin position="223"/>
        <end position="253"/>
    </location>
</feature>
<dbReference type="Proteomes" id="UP000694405">
    <property type="component" value="Chromosome 1"/>
</dbReference>
<accession>A0A8V5FMU2</accession>
<proteinExistence type="inferred from homology"/>
<reference evidence="5" key="3">
    <citation type="submission" date="2025-09" db="UniProtKB">
        <authorList>
            <consortium name="Ensembl"/>
        </authorList>
    </citation>
    <scope>IDENTIFICATION</scope>
</reference>
<reference evidence="5" key="2">
    <citation type="submission" date="2025-08" db="UniProtKB">
        <authorList>
            <consortium name="Ensembl"/>
        </authorList>
    </citation>
    <scope>IDENTIFICATION</scope>
</reference>
<name>A0A8V5FMU2_MELUD</name>
<dbReference type="Gene3D" id="2.30.39.10">
    <property type="entry name" value="Alpha-1-antitrypsin, domain 1"/>
    <property type="match status" value="1"/>
</dbReference>
<evidence type="ECO:0000256" key="4">
    <source>
        <dbReference type="SAM" id="MobiDB-lite"/>
    </source>
</evidence>
<dbReference type="Gene3D" id="3.30.497.10">
    <property type="entry name" value="Antithrombin, subunit I, domain 2"/>
    <property type="match status" value="1"/>
</dbReference>
<evidence type="ECO:0000256" key="1">
    <source>
        <dbReference type="ARBA" id="ARBA00004496"/>
    </source>
</evidence>
<dbReference type="SMART" id="SM00093">
    <property type="entry name" value="SERPIN"/>
    <property type="match status" value="1"/>
</dbReference>
<dbReference type="FunFam" id="2.10.310.10:FF:000001">
    <property type="entry name" value="Serpin family A member 1"/>
    <property type="match status" value="1"/>
</dbReference>
<dbReference type="InterPro" id="IPR042178">
    <property type="entry name" value="Serpin_sf_1"/>
</dbReference>
<dbReference type="CDD" id="cd19956">
    <property type="entry name" value="serpinB"/>
    <property type="match status" value="1"/>
</dbReference>
<keyword evidence="3" id="KW-0963">Cytoplasm</keyword>
<keyword evidence="6" id="KW-1185">Reference proteome</keyword>
<dbReference type="GO" id="GO:0005615">
    <property type="term" value="C:extracellular space"/>
    <property type="evidence" value="ECO:0007669"/>
    <property type="project" value="InterPro"/>
</dbReference>
<dbReference type="InterPro" id="IPR023796">
    <property type="entry name" value="Serpin_dom"/>
</dbReference>
<dbReference type="SUPFAM" id="SSF56574">
    <property type="entry name" value="Serpins"/>
    <property type="match status" value="1"/>
</dbReference>
<gene>
    <name evidence="5" type="primary">LOC101868995</name>
</gene>
<evidence type="ECO:0000313" key="6">
    <source>
        <dbReference type="Proteomes" id="UP000694405"/>
    </source>
</evidence>
<dbReference type="PROSITE" id="PS00284">
    <property type="entry name" value="SERPIN"/>
    <property type="match status" value="1"/>
</dbReference>
<dbReference type="InterPro" id="IPR000215">
    <property type="entry name" value="Serpin_fam"/>
</dbReference>
<comment type="subcellular location">
    <subcellularLocation>
        <location evidence="1">Cytoplasm</location>
    </subcellularLocation>
</comment>
<dbReference type="PANTHER" id="PTHR11461">
    <property type="entry name" value="SERINE PROTEASE INHIBITOR, SERPIN"/>
    <property type="match status" value="1"/>
</dbReference>
<dbReference type="InterPro" id="IPR036186">
    <property type="entry name" value="Serpin_sf"/>
</dbReference>
<dbReference type="InterPro" id="IPR042185">
    <property type="entry name" value="Serpin_sf_2"/>
</dbReference>
<protein>
    <submittedName>
        <fullName evidence="5">Uncharacterized protein</fullName>
    </submittedName>
</protein>
<evidence type="ECO:0000313" key="5">
    <source>
        <dbReference type="Ensembl" id="ENSMUNP00000028674.1"/>
    </source>
</evidence>
<organism evidence="5 6">
    <name type="scientific">Melopsittacus undulatus</name>
    <name type="common">Budgerigar</name>
    <name type="synonym">Psittacus undulatus</name>
    <dbReference type="NCBI Taxonomy" id="13146"/>
    <lineage>
        <taxon>Eukaryota</taxon>
        <taxon>Metazoa</taxon>
        <taxon>Chordata</taxon>
        <taxon>Craniata</taxon>
        <taxon>Vertebrata</taxon>
        <taxon>Euteleostomi</taxon>
        <taxon>Archelosauria</taxon>
        <taxon>Archosauria</taxon>
        <taxon>Dinosauria</taxon>
        <taxon>Saurischia</taxon>
        <taxon>Theropoda</taxon>
        <taxon>Coelurosauria</taxon>
        <taxon>Aves</taxon>
        <taxon>Neognathae</taxon>
        <taxon>Neoaves</taxon>
        <taxon>Telluraves</taxon>
        <taxon>Australaves</taxon>
        <taxon>Psittaciformes</taxon>
        <taxon>Psittaculidae</taxon>
        <taxon>Melopsittacus</taxon>
    </lineage>
</organism>
<dbReference type="AlphaFoldDB" id="A0A8V5FMU2"/>
<dbReference type="Pfam" id="PF00079">
    <property type="entry name" value="Serpin"/>
    <property type="match status" value="1"/>
</dbReference>
<reference evidence="5" key="1">
    <citation type="submission" date="2020-03" db="EMBL/GenBank/DDBJ databases">
        <title>Melopsittacus undulatus (budgerigar) genome, bMelUnd1, maternal haplotype with Z.</title>
        <authorList>
            <person name="Gedman G."/>
            <person name="Mountcastle J."/>
            <person name="Haase B."/>
            <person name="Formenti G."/>
            <person name="Wright T."/>
            <person name="Apodaca J."/>
            <person name="Pelan S."/>
            <person name="Chow W."/>
            <person name="Rhie A."/>
            <person name="Howe K."/>
            <person name="Fedrigo O."/>
            <person name="Jarvis E.D."/>
        </authorList>
    </citation>
    <scope>NUCLEOTIDE SEQUENCE [LARGE SCALE GENOMIC DNA]</scope>
</reference>
<dbReference type="PANTHER" id="PTHR11461:SF199">
    <property type="entry name" value="SERPIN B11"/>
    <property type="match status" value="1"/>
</dbReference>
<sequence>MYCAAVQPWIVRVNATFPAEGDLALQSGDVASRYCLTNLLGSFENNAISILLDTGFPVFCRELRVDGICIKLQHAAIISNWLEAELSHKRVGDFCNTVFTRTCSRAQLLCSPFNLFGQEAPFQVFQEVWKWSNTNFSTEEALSFVFRRFWIVAKNCFMMGSISRSVTEFCLDLYNKLNRNAENTNIVFSPMSISVALALVHLGARNNTAAQIEEVLHVRKTTGRMSLGSDPESTETEPEGSAERQLSPSQCNKDGDLNHKEFQALLLQLQNLGERYILTLANNLFIQQGFELQQQFLTCSEELYGAMVQTVDFHGAVEAARIKINTWVESETQGKIKELFAPGVIDVHALLVLVNVIYFKASWEHKFEEQKTVQRDFKLNQNEKKRVQMMYQKRTFKLGYIEEMDAQILELPYAQKSLSMVILLPSGTADGSTTGLEQIESTMTYENLMLWASSEHMFETTVEVYLPRFKLEGTFNLNEVLQEMGMTDVFSESKADLSAMSFAKSLVLSKVVHKTYVEVNEEGTVAAAGTAAAIMGRSLPLKEVFMADHPFLFFIRHNPTDTILFFGKLCSP</sequence>
<dbReference type="Ensembl" id="ENSMUNT00000032327.1">
    <property type="protein sequence ID" value="ENSMUNP00000028674.1"/>
    <property type="gene ID" value="ENSMUNG00000000730.2"/>
</dbReference>
<evidence type="ECO:0000256" key="2">
    <source>
        <dbReference type="ARBA" id="ARBA00006426"/>
    </source>
</evidence>
<dbReference type="GO" id="GO:0004867">
    <property type="term" value="F:serine-type endopeptidase inhibitor activity"/>
    <property type="evidence" value="ECO:0007669"/>
    <property type="project" value="InterPro"/>
</dbReference>
<dbReference type="FunFam" id="2.30.39.10:FF:000014">
    <property type="entry name" value="Serpin family B member 9"/>
    <property type="match status" value="1"/>
</dbReference>
<comment type="similarity">
    <text evidence="2">Belongs to the serpin family. Ov-serpin subfamily.</text>
</comment>
<evidence type="ECO:0000256" key="3">
    <source>
        <dbReference type="ARBA" id="ARBA00022490"/>
    </source>
</evidence>